<feature type="signal peptide" evidence="1">
    <location>
        <begin position="1"/>
        <end position="25"/>
    </location>
</feature>
<reference evidence="2" key="1">
    <citation type="submission" date="2012-02" db="EMBL/GenBank/DDBJ databases">
        <title>The complete genome of Frateuria aurantia DSM 6220.</title>
        <authorList>
            <consortium name="US DOE Joint Genome Institute (JGI-PGF)"/>
            <person name="Lucas S."/>
            <person name="Copeland A."/>
            <person name="Lapidus A."/>
            <person name="Glavina del Rio T."/>
            <person name="Dalin E."/>
            <person name="Tice H."/>
            <person name="Bruce D."/>
            <person name="Goodwin L."/>
            <person name="Pitluck S."/>
            <person name="Peters L."/>
            <person name="Ovchinnikova G."/>
            <person name="Teshima H."/>
            <person name="Kyrpides N."/>
            <person name="Mavromatis K."/>
            <person name="Ivanova N."/>
            <person name="Brettin T."/>
            <person name="Detter J.C."/>
            <person name="Han C."/>
            <person name="Larimer F."/>
            <person name="Land M."/>
            <person name="Hauser L."/>
            <person name="Markowitz V."/>
            <person name="Cheng J.-F."/>
            <person name="Hugenholtz P."/>
            <person name="Woyke T."/>
            <person name="Wu D."/>
            <person name="Brambilla E."/>
            <person name="Klenk H.-P."/>
            <person name="Eisen J.A."/>
        </authorList>
    </citation>
    <scope>NUCLEOTIDE SEQUENCE</scope>
    <source>
        <strain evidence="2">DSM 6220</strain>
    </source>
</reference>
<dbReference type="AlphaFoldDB" id="H8KZ45"/>
<organism evidence="2 3">
    <name type="scientific">Frateuria aurantia (strain ATCC 33424 / DSM 6220 / KCTC 2777 / LMG 1558 / NBRC 3245 / NCIMB 13370)</name>
    <name type="common">Acetobacter aurantius</name>
    <dbReference type="NCBI Taxonomy" id="767434"/>
    <lineage>
        <taxon>Bacteria</taxon>
        <taxon>Pseudomonadati</taxon>
        <taxon>Pseudomonadota</taxon>
        <taxon>Gammaproteobacteria</taxon>
        <taxon>Lysobacterales</taxon>
        <taxon>Rhodanobacteraceae</taxon>
        <taxon>Frateuria</taxon>
    </lineage>
</organism>
<dbReference type="KEGG" id="fau:Fraau_0025"/>
<dbReference type="Proteomes" id="UP000005234">
    <property type="component" value="Chromosome"/>
</dbReference>
<name>H8KZ45_FRAAD</name>
<protein>
    <recommendedName>
        <fullName evidence="4">Zn-dependent oligopeptidase</fullName>
    </recommendedName>
</protein>
<evidence type="ECO:0008006" key="4">
    <source>
        <dbReference type="Google" id="ProtNLM"/>
    </source>
</evidence>
<keyword evidence="3" id="KW-1185">Reference proteome</keyword>
<dbReference type="Pfam" id="PF05960">
    <property type="entry name" value="DUF885"/>
    <property type="match status" value="1"/>
</dbReference>
<proteinExistence type="predicted"/>
<evidence type="ECO:0000313" key="3">
    <source>
        <dbReference type="Proteomes" id="UP000005234"/>
    </source>
</evidence>
<dbReference type="InterPro" id="IPR010281">
    <property type="entry name" value="DUF885"/>
</dbReference>
<accession>H8KZ45</accession>
<evidence type="ECO:0000256" key="1">
    <source>
        <dbReference type="SAM" id="SignalP"/>
    </source>
</evidence>
<sequence>MGDRTRSWRTALLLGMLMPLASVEAGPAARAGVEDSPQARFQALWQREWTWRTADQKGLEQVDAAHQQLRLDYWRRVQQQLKRLDLSRLSAEDRINASIYATQIANRIADQQYRQWQMPFNSDSSFWADLPDQLMAGPFRTESDYQTYLARLGQIPRYFDQQVDNMRQGLARGFSVPQATLAGRDQSIRDFLQIQGPEHSRFYQPFLSMPATLPPTQAAALQVRARQMIGAQVLPAYRRLLTFFDQEYLPKARTSLAAEALPDGKAYYRQQIREYTTLDLAPDEIHQMGMEQVAKLQIQMQQVMRDSGFKGTFGQFLAFLRQDPQFYAKTPEELLMRTAWVAKQVDGQLGRYFDRLPRQRFSIKPVPAAIAPYYTSGRGGPDVYMVNTYDLKSRGLFNMPALTLHESMPGHALQLALAAEQTGQPIFRREDYISAYGEGWALYAEFLGNEMGIYTTPYQRFGYLSYQMWRACRLVVDTGIHHLGWSRQQAIDYLSEHTALSQREISNEVDRYISWPGQALSYELGYLTIRQLRQQAEQALGSSFDLRHFHDTVLSTGSVPLPILQQRIRRFIAEGGPEPAAAGDRCMDQKKTAG</sequence>
<dbReference type="RefSeq" id="WP_014401542.1">
    <property type="nucleotide sequence ID" value="NC_017033.1"/>
</dbReference>
<dbReference type="eggNOG" id="COG4805">
    <property type="taxonomic scope" value="Bacteria"/>
</dbReference>
<gene>
    <name evidence="2" type="ordered locus">Fraau_0025</name>
</gene>
<dbReference type="EMBL" id="CP003350">
    <property type="protein sequence ID" value="AFC84536.1"/>
    <property type="molecule type" value="Genomic_DNA"/>
</dbReference>
<feature type="chain" id="PRO_5003615478" description="Zn-dependent oligopeptidase" evidence="1">
    <location>
        <begin position="26"/>
        <end position="594"/>
    </location>
</feature>
<dbReference type="PANTHER" id="PTHR33361">
    <property type="entry name" value="GLR0591 PROTEIN"/>
    <property type="match status" value="1"/>
</dbReference>
<dbReference type="PANTHER" id="PTHR33361:SF2">
    <property type="entry name" value="DUF885 DOMAIN-CONTAINING PROTEIN"/>
    <property type="match status" value="1"/>
</dbReference>
<dbReference type="HOGENOM" id="CLU_018914_0_1_6"/>
<dbReference type="OrthoDB" id="9769898at2"/>
<keyword evidence="1" id="KW-0732">Signal</keyword>
<evidence type="ECO:0000313" key="2">
    <source>
        <dbReference type="EMBL" id="AFC84536.1"/>
    </source>
</evidence>
<dbReference type="STRING" id="767434.Fraau_0025"/>